<name>A0A9D2NFY8_9FIRM</name>
<sequence>MGKQNDVLLDYFDDNERFADLYNATLFGGRQVINPGQLEDASERYTQRSGDKKGNAAYRARFRDVKKRLRDGGTLRILALEAQELVDYSMPLRCMNYDVQEYLKQMRRIQAANDRTGAYRTPSERLCRLLKSDRLHPVYTICLYHGMEEWDGPVSLGGMMDFGDGPEDFRACFQDYSFALVRGNRPLDYENFRTSLREVLEILPYRRDKKKLTELVNGREAYRSLDRETMEVISVMTNNRKLMEDAEAYRVGESYNMCEALEGIKEDGIEIGMKKGMKKGVEKGIRGMVSALRECGVTDGIIRKKLIEKFALPEGKAEMFLQNTERTEEIK</sequence>
<dbReference type="AlphaFoldDB" id="A0A9D2NFY8"/>
<evidence type="ECO:0008006" key="3">
    <source>
        <dbReference type="Google" id="ProtNLM"/>
    </source>
</evidence>
<proteinExistence type="predicted"/>
<evidence type="ECO:0000313" key="1">
    <source>
        <dbReference type="EMBL" id="HJC24772.1"/>
    </source>
</evidence>
<comment type="caution">
    <text evidence="1">The sequence shown here is derived from an EMBL/GenBank/DDBJ whole genome shotgun (WGS) entry which is preliminary data.</text>
</comment>
<reference evidence="1" key="1">
    <citation type="journal article" date="2021" name="PeerJ">
        <title>Extensive microbial diversity within the chicken gut microbiome revealed by metagenomics and culture.</title>
        <authorList>
            <person name="Gilroy R."/>
            <person name="Ravi A."/>
            <person name="Getino M."/>
            <person name="Pursley I."/>
            <person name="Horton D.L."/>
            <person name="Alikhan N.F."/>
            <person name="Baker D."/>
            <person name="Gharbi K."/>
            <person name="Hall N."/>
            <person name="Watson M."/>
            <person name="Adriaenssens E.M."/>
            <person name="Foster-Nyarko E."/>
            <person name="Jarju S."/>
            <person name="Secka A."/>
            <person name="Antonio M."/>
            <person name="Oren A."/>
            <person name="Chaudhuri R.R."/>
            <person name="La Ragione R."/>
            <person name="Hildebrand F."/>
            <person name="Pallen M.J."/>
        </authorList>
    </citation>
    <scope>NUCLEOTIDE SEQUENCE</scope>
    <source>
        <strain evidence="1">USAMLcec2-132</strain>
    </source>
</reference>
<dbReference type="EMBL" id="DWWS01000049">
    <property type="protein sequence ID" value="HJC24772.1"/>
    <property type="molecule type" value="Genomic_DNA"/>
</dbReference>
<gene>
    <name evidence="1" type="ORF">H9761_13885</name>
</gene>
<dbReference type="Proteomes" id="UP000823891">
    <property type="component" value="Unassembled WGS sequence"/>
</dbReference>
<protein>
    <recommendedName>
        <fullName evidence="3">Transposase (putative) YhgA-like domain-containing protein</fullName>
    </recommendedName>
</protein>
<accession>A0A9D2NFY8</accession>
<reference evidence="1" key="2">
    <citation type="submission" date="2021-04" db="EMBL/GenBank/DDBJ databases">
        <authorList>
            <person name="Gilroy R."/>
        </authorList>
    </citation>
    <scope>NUCLEOTIDE SEQUENCE</scope>
    <source>
        <strain evidence="1">USAMLcec2-132</strain>
    </source>
</reference>
<organism evidence="1 2">
    <name type="scientific">Candidatus Eisenbergiella merdavium</name>
    <dbReference type="NCBI Taxonomy" id="2838551"/>
    <lineage>
        <taxon>Bacteria</taxon>
        <taxon>Bacillati</taxon>
        <taxon>Bacillota</taxon>
        <taxon>Clostridia</taxon>
        <taxon>Lachnospirales</taxon>
        <taxon>Lachnospiraceae</taxon>
        <taxon>Eisenbergiella</taxon>
    </lineage>
</organism>
<evidence type="ECO:0000313" key="2">
    <source>
        <dbReference type="Proteomes" id="UP000823891"/>
    </source>
</evidence>